<dbReference type="Pfam" id="PF10670">
    <property type="entry name" value="DUF4198"/>
    <property type="match status" value="1"/>
</dbReference>
<dbReference type="OrthoDB" id="8899400at2"/>
<evidence type="ECO:0000313" key="2">
    <source>
        <dbReference type="Proteomes" id="UP000070433"/>
    </source>
</evidence>
<proteinExistence type="predicted"/>
<name>A0A127JNI8_9BURK</name>
<dbReference type="RefSeq" id="WP_061494922.1">
    <property type="nucleotide sequence ID" value="NZ_CP010951.1"/>
</dbReference>
<sequence>MTLRHCSSLCIRLIALEAGQFTGRALRDWVLKVASGAAIAAMSTCVLAHDTWFRLAPRQPGSGLLALQLGEGTRYPKNEGVIPGSRVIGAGCVDEQGRKSALLPRSEDGILELRSRLSNARAAACWLELPPVELQLTPELVKVYFDEIHASPAVREVWEAQQKSGVGWREVYRKFVRVELPVPGAAQRDPVSAGALRRAHGFPLELVPLGEAFVQTGVPAEYQALADGKPVAGLPVQFVSVRSPLGIWTQTDAQGRIRFSLPFGGEWLLRATALEPPSSAQAPWRSRFATLTVQVQ</sequence>
<dbReference type="EMBL" id="CP010951">
    <property type="protein sequence ID" value="AMO21568.1"/>
    <property type="molecule type" value="Genomic_DNA"/>
</dbReference>
<protein>
    <recommendedName>
        <fullName evidence="3">DUF4198 domain-containing protein</fullName>
    </recommendedName>
</protein>
<dbReference type="InterPro" id="IPR019613">
    <property type="entry name" value="DUF4198"/>
</dbReference>
<evidence type="ECO:0008006" key="3">
    <source>
        <dbReference type="Google" id="ProtNLM"/>
    </source>
</evidence>
<dbReference type="Proteomes" id="UP000070433">
    <property type="component" value="Chromosome"/>
</dbReference>
<organism evidence="1 2">
    <name type="scientific">Ramlibacter tataouinensis</name>
    <dbReference type="NCBI Taxonomy" id="94132"/>
    <lineage>
        <taxon>Bacteria</taxon>
        <taxon>Pseudomonadati</taxon>
        <taxon>Pseudomonadota</taxon>
        <taxon>Betaproteobacteria</taxon>
        <taxon>Burkholderiales</taxon>
        <taxon>Comamonadaceae</taxon>
        <taxon>Ramlibacter</taxon>
    </lineage>
</organism>
<evidence type="ECO:0000313" key="1">
    <source>
        <dbReference type="EMBL" id="AMO21568.1"/>
    </source>
</evidence>
<gene>
    <name evidence="1" type="ORF">UC35_00135</name>
</gene>
<keyword evidence="2" id="KW-1185">Reference proteome</keyword>
<reference evidence="1 2" key="1">
    <citation type="journal article" date="2014" name="Int. J. Syst. Evol. Microbiol.">
        <title>Ramlibacter solisilvae sp. nov., isolated from forest soil, and emended description of the genus Ramlibacter.</title>
        <authorList>
            <person name="Lee H.J."/>
            <person name="Lee S.H."/>
            <person name="Lee S.S."/>
            <person name="Lee J.S."/>
            <person name="Kim Y."/>
            <person name="Kim S.C."/>
            <person name="Jeon C.O."/>
        </authorList>
    </citation>
    <scope>NUCLEOTIDE SEQUENCE [LARGE SCALE GENOMIC DNA]</scope>
    <source>
        <strain evidence="1 2">5-10</strain>
    </source>
</reference>
<accession>A0A127JNI8</accession>
<dbReference type="AlphaFoldDB" id="A0A127JNI8"/>